<keyword evidence="4" id="KW-1185">Reference proteome</keyword>
<dbReference type="eggNOG" id="COG2220">
    <property type="taxonomic scope" value="Bacteria"/>
</dbReference>
<dbReference type="InterPro" id="IPR001279">
    <property type="entry name" value="Metallo-B-lactamas"/>
</dbReference>
<dbReference type="AlphaFoldDB" id="L1Q6Q5"/>
<sequence length="276" mass="31178">MKVRRDTMNKIIKQAVAPQTQPILKDAFDIIDNTEIRWLSSAGIMINSHGTVIMIDPLLEGFDLPLLVDMPIKSSDVPNLDGVLITHCDNDHFSRITCKNLSKVCKEYHGPHYVAELMNEEGLKGIGHDIYETFTLGNLNIKLTPADHAWQNESSRYSKIRKFEFEDYCGFWIDTPEGTIWLPGDSRLLKEHLEMPAPDVILLDFSDNSWHIGLDNAIKLANTYPNAELILIHWGTVDAPEMNAFNGDPESLNGRIINPNRINIVAPGEKFTLKSK</sequence>
<gene>
    <name evidence="3" type="ORF">HMPREF0216_02937</name>
</gene>
<comment type="caution">
    <text evidence="3">The sequence shown here is derived from an EMBL/GenBank/DDBJ whole genome shotgun (WGS) entry which is preliminary data.</text>
</comment>
<dbReference type="Gene3D" id="3.60.15.10">
    <property type="entry name" value="Ribonuclease Z/Hydroxyacylglutathione hydrolase-like"/>
    <property type="match status" value="1"/>
</dbReference>
<dbReference type="PANTHER" id="PTHR43546">
    <property type="entry name" value="UPF0173 METAL-DEPENDENT HYDROLASE MJ1163-RELATED"/>
    <property type="match status" value="1"/>
</dbReference>
<dbReference type="Pfam" id="PF12706">
    <property type="entry name" value="Lactamase_B_2"/>
    <property type="match status" value="1"/>
</dbReference>
<proteinExistence type="predicted"/>
<dbReference type="EMBL" id="AMEZ01000107">
    <property type="protein sequence ID" value="EKY23395.1"/>
    <property type="molecule type" value="Genomic_DNA"/>
</dbReference>
<accession>L1Q6Q5</accession>
<organism evidence="3 4">
    <name type="scientific">Clostridium celatum DSM 1785</name>
    <dbReference type="NCBI Taxonomy" id="545697"/>
    <lineage>
        <taxon>Bacteria</taxon>
        <taxon>Bacillati</taxon>
        <taxon>Bacillota</taxon>
        <taxon>Clostridia</taxon>
        <taxon>Eubacteriales</taxon>
        <taxon>Clostridiaceae</taxon>
        <taxon>Clostridium</taxon>
    </lineage>
</organism>
<dbReference type="PATRIC" id="fig|545697.3.peg.2886"/>
<evidence type="ECO:0000256" key="1">
    <source>
        <dbReference type="ARBA" id="ARBA00022801"/>
    </source>
</evidence>
<protein>
    <recommendedName>
        <fullName evidence="2">Metallo-beta-lactamase domain-containing protein</fullName>
    </recommendedName>
</protein>
<dbReference type="PANTHER" id="PTHR43546:SF9">
    <property type="entry name" value="L-ASCORBATE-6-PHOSPHATE LACTONASE ULAG-RELATED"/>
    <property type="match status" value="1"/>
</dbReference>
<dbReference type="Proteomes" id="UP000010420">
    <property type="component" value="Unassembled WGS sequence"/>
</dbReference>
<dbReference type="STRING" id="545697.HMPREF0216_02937"/>
<keyword evidence="1" id="KW-0378">Hydrolase</keyword>
<dbReference type="InterPro" id="IPR036866">
    <property type="entry name" value="RibonucZ/Hydroxyglut_hydro"/>
</dbReference>
<evidence type="ECO:0000313" key="4">
    <source>
        <dbReference type="Proteomes" id="UP000010420"/>
    </source>
</evidence>
<dbReference type="HOGENOM" id="CLU_1026444_0_0_9"/>
<reference evidence="3 4" key="1">
    <citation type="submission" date="2012-05" db="EMBL/GenBank/DDBJ databases">
        <authorList>
            <person name="Weinstock G."/>
            <person name="Sodergren E."/>
            <person name="Lobos E.A."/>
            <person name="Fulton L."/>
            <person name="Fulton R."/>
            <person name="Courtney L."/>
            <person name="Fronick C."/>
            <person name="O'Laughlin M."/>
            <person name="Godfrey J."/>
            <person name="Wilson R.M."/>
            <person name="Miner T."/>
            <person name="Farmer C."/>
            <person name="Delehaunty K."/>
            <person name="Cordes M."/>
            <person name="Minx P."/>
            <person name="Tomlinson C."/>
            <person name="Chen J."/>
            <person name="Wollam A."/>
            <person name="Pepin K.H."/>
            <person name="Bhonagiri V."/>
            <person name="Zhang X."/>
            <person name="Suruliraj S."/>
            <person name="Warren W."/>
            <person name="Mitreva M."/>
            <person name="Mardis E.R."/>
            <person name="Wilson R.K."/>
        </authorList>
    </citation>
    <scope>NUCLEOTIDE SEQUENCE [LARGE SCALE GENOMIC DNA]</scope>
    <source>
        <strain evidence="3 4">DSM 1785</strain>
    </source>
</reference>
<dbReference type="SUPFAM" id="SSF56281">
    <property type="entry name" value="Metallo-hydrolase/oxidoreductase"/>
    <property type="match status" value="1"/>
</dbReference>
<name>L1Q6Q5_9CLOT</name>
<dbReference type="GO" id="GO:0016787">
    <property type="term" value="F:hydrolase activity"/>
    <property type="evidence" value="ECO:0007669"/>
    <property type="project" value="UniProtKB-KW"/>
</dbReference>
<evidence type="ECO:0000259" key="2">
    <source>
        <dbReference type="Pfam" id="PF12706"/>
    </source>
</evidence>
<dbReference type="InterPro" id="IPR050114">
    <property type="entry name" value="UPF0173_UPF0282_UlaG_hydrolase"/>
</dbReference>
<feature type="domain" description="Metallo-beta-lactamase" evidence="2">
    <location>
        <begin position="53"/>
        <end position="234"/>
    </location>
</feature>
<evidence type="ECO:0000313" key="3">
    <source>
        <dbReference type="EMBL" id="EKY23395.1"/>
    </source>
</evidence>